<keyword evidence="2" id="KW-1185">Reference proteome</keyword>
<dbReference type="PANTHER" id="PTHR13030">
    <property type="entry name" value="NUDIX HYDROLASE"/>
    <property type="match status" value="1"/>
</dbReference>
<dbReference type="STRING" id="8840.ENSAPLP00000022742"/>
<organism evidence="1 2">
    <name type="scientific">Anas platyrhynchos platyrhynchos</name>
    <name type="common">Northern mallard</name>
    <dbReference type="NCBI Taxonomy" id="8840"/>
    <lineage>
        <taxon>Eukaryota</taxon>
        <taxon>Metazoa</taxon>
        <taxon>Chordata</taxon>
        <taxon>Craniata</taxon>
        <taxon>Vertebrata</taxon>
        <taxon>Euteleostomi</taxon>
        <taxon>Archelosauria</taxon>
        <taxon>Archosauria</taxon>
        <taxon>Dinosauria</taxon>
        <taxon>Saurischia</taxon>
        <taxon>Theropoda</taxon>
        <taxon>Coelurosauria</taxon>
        <taxon>Aves</taxon>
        <taxon>Neognathae</taxon>
        <taxon>Galloanserae</taxon>
        <taxon>Anseriformes</taxon>
        <taxon>Anatidae</taxon>
        <taxon>Anatinae</taxon>
        <taxon>Anas</taxon>
    </lineage>
</organism>
<dbReference type="PANTHER" id="PTHR13030:SF8">
    <property type="entry name" value="ADP-RIBOSE PYROPHOSPHATASE, MITOCHONDRIAL"/>
    <property type="match status" value="1"/>
</dbReference>
<proteinExistence type="predicted"/>
<dbReference type="Proteomes" id="UP000016666">
    <property type="component" value="Chromosome 4"/>
</dbReference>
<reference evidence="1" key="2">
    <citation type="submission" date="2025-08" db="UniProtKB">
        <authorList>
            <consortium name="Ensembl"/>
        </authorList>
    </citation>
    <scope>IDENTIFICATION</scope>
</reference>
<dbReference type="Ensembl" id="ENSAPLT00000029838.1">
    <property type="protein sequence ID" value="ENSAPLP00000022742.1"/>
    <property type="gene ID" value="ENSAPLG00000021509.1"/>
</dbReference>
<protein>
    <submittedName>
        <fullName evidence="1">Uncharacterized protein</fullName>
    </submittedName>
</protein>
<dbReference type="InterPro" id="IPR039989">
    <property type="entry name" value="NUDT9"/>
</dbReference>
<name>A0A493TA46_ANAPP</name>
<dbReference type="Pfam" id="PF25969">
    <property type="entry name" value="NUDT9_N"/>
    <property type="match status" value="1"/>
</dbReference>
<evidence type="ECO:0000313" key="2">
    <source>
        <dbReference type="Proteomes" id="UP000016666"/>
    </source>
</evidence>
<reference evidence="1 2" key="1">
    <citation type="submission" date="2017-10" db="EMBL/GenBank/DDBJ databases">
        <title>A new Pekin duck reference genome.</title>
        <authorList>
            <person name="Hou Z.-C."/>
            <person name="Zhou Z.-K."/>
            <person name="Zhu F."/>
            <person name="Hou S.-S."/>
        </authorList>
    </citation>
    <scope>NUCLEOTIDE SEQUENCE [LARGE SCALE GENOMIC DNA]</scope>
</reference>
<dbReference type="AlphaFoldDB" id="A0A493TA46"/>
<dbReference type="GO" id="GO:0047631">
    <property type="term" value="F:ADP-ribose diphosphatase activity"/>
    <property type="evidence" value="ECO:0007669"/>
    <property type="project" value="InterPro"/>
</dbReference>
<sequence length="64" mass="6825">LAALQLGKCLAAFAEHLKLHTGTYTYLMCCGVSFRNPAGRTGLTGRGLLGRWGPNHAADPIVTR</sequence>
<accession>A0A493TA46</accession>
<reference evidence="1" key="3">
    <citation type="submission" date="2025-09" db="UniProtKB">
        <authorList>
            <consortium name="Ensembl"/>
        </authorList>
    </citation>
    <scope>IDENTIFICATION</scope>
</reference>
<evidence type="ECO:0000313" key="1">
    <source>
        <dbReference type="Ensembl" id="ENSAPLP00000022742.1"/>
    </source>
</evidence>